<proteinExistence type="predicted"/>
<protein>
    <recommendedName>
        <fullName evidence="4">DUF7356 domain-containing protein</fullName>
    </recommendedName>
</protein>
<feature type="compositionally biased region" description="Basic and acidic residues" evidence="1">
    <location>
        <begin position="126"/>
        <end position="142"/>
    </location>
</feature>
<dbReference type="InterPro" id="IPR055780">
    <property type="entry name" value="DUF7356"/>
</dbReference>
<keyword evidence="2" id="KW-0472">Membrane</keyword>
<keyword evidence="2" id="KW-1133">Transmembrane helix</keyword>
<evidence type="ECO:0000256" key="2">
    <source>
        <dbReference type="SAM" id="Phobius"/>
    </source>
</evidence>
<dbReference type="AlphaFoldDB" id="A0AAV7EM41"/>
<organism evidence="5 6">
    <name type="scientific">Aristolochia fimbriata</name>
    <name type="common">White veined hardy Dutchman's pipe vine</name>
    <dbReference type="NCBI Taxonomy" id="158543"/>
    <lineage>
        <taxon>Eukaryota</taxon>
        <taxon>Viridiplantae</taxon>
        <taxon>Streptophyta</taxon>
        <taxon>Embryophyta</taxon>
        <taxon>Tracheophyta</taxon>
        <taxon>Spermatophyta</taxon>
        <taxon>Magnoliopsida</taxon>
        <taxon>Magnoliidae</taxon>
        <taxon>Piperales</taxon>
        <taxon>Aristolochiaceae</taxon>
        <taxon>Aristolochia</taxon>
    </lineage>
</organism>
<feature type="compositionally biased region" description="Basic and acidic residues" evidence="1">
    <location>
        <begin position="85"/>
        <end position="101"/>
    </location>
</feature>
<reference evidence="5 6" key="1">
    <citation type="submission" date="2021-07" db="EMBL/GenBank/DDBJ databases">
        <title>The Aristolochia fimbriata genome: insights into angiosperm evolution, floral development and chemical biosynthesis.</title>
        <authorList>
            <person name="Jiao Y."/>
        </authorList>
    </citation>
    <scope>NUCLEOTIDE SEQUENCE [LARGE SCALE GENOMIC DNA]</scope>
    <source>
        <strain evidence="5">IBCAS-2021</strain>
        <tissue evidence="5">Leaf</tissue>
    </source>
</reference>
<dbReference type="PANTHER" id="PTHR34200:SF8">
    <property type="entry name" value="TRANSMEMBRANE PROTEIN"/>
    <property type="match status" value="1"/>
</dbReference>
<name>A0AAV7EM41_ARIFI</name>
<gene>
    <name evidence="5" type="ORF">H6P81_014436</name>
</gene>
<dbReference type="PANTHER" id="PTHR34200">
    <property type="entry name" value="DENTIN SIALOPHOSPHOPROTEIN-LIKE ISOFORM X1"/>
    <property type="match status" value="1"/>
</dbReference>
<dbReference type="Pfam" id="PF24053">
    <property type="entry name" value="DUF7356"/>
    <property type="match status" value="1"/>
</dbReference>
<dbReference type="EMBL" id="JAINDJ010000005">
    <property type="protein sequence ID" value="KAG9448308.1"/>
    <property type="molecule type" value="Genomic_DNA"/>
</dbReference>
<keyword evidence="3" id="KW-0732">Signal</keyword>
<keyword evidence="6" id="KW-1185">Reference proteome</keyword>
<keyword evidence="2" id="KW-0812">Transmembrane</keyword>
<feature type="domain" description="DUF7356" evidence="4">
    <location>
        <begin position="151"/>
        <end position="253"/>
    </location>
</feature>
<feature type="transmembrane region" description="Helical" evidence="2">
    <location>
        <begin position="278"/>
        <end position="299"/>
    </location>
</feature>
<accession>A0AAV7EM41</accession>
<dbReference type="Proteomes" id="UP000825729">
    <property type="component" value="Unassembled WGS sequence"/>
</dbReference>
<feature type="compositionally biased region" description="Polar residues" evidence="1">
    <location>
        <begin position="38"/>
        <end position="50"/>
    </location>
</feature>
<feature type="region of interest" description="Disordered" evidence="1">
    <location>
        <begin position="316"/>
        <end position="371"/>
    </location>
</feature>
<evidence type="ECO:0000313" key="6">
    <source>
        <dbReference type="Proteomes" id="UP000825729"/>
    </source>
</evidence>
<feature type="signal peptide" evidence="3">
    <location>
        <begin position="1"/>
        <end position="24"/>
    </location>
</feature>
<feature type="compositionally biased region" description="Polar residues" evidence="1">
    <location>
        <begin position="109"/>
        <end position="119"/>
    </location>
</feature>
<sequence>MDRKCVVWFGLLIFLLAADISVSAADVTSNVEKKSDTLGPQNSTVSTGKNGSDAELSKLEPNVGNQRLSPGKEGKGVDEGSQVTEEYHEKNQSSMKTDLKGTPDVGKGNESQTQHQTENGGLKDVSTSEDKSKASVVAKGRDSDVLKSPLKENSRAEECDESNRCVDEKNKLIACLRVPGNDSPDLSLLIQNKGSRPLAVKISAPDYVKLEETRVQLKENENKKVKVSVGSVINNTSVNLTTGSGYCNLDFRDLNLPNTEQTEHLLMSTLSIFPSASALYLLLAMVLLAASAWTCIRFWKRNEHGYEKVDMELPVSAGGKTENGQTDGWDNSWGDSWDDEEAPMTPSKPVSCLSSKGLASRRSNNKDGWKD</sequence>
<evidence type="ECO:0000259" key="4">
    <source>
        <dbReference type="Pfam" id="PF24053"/>
    </source>
</evidence>
<feature type="region of interest" description="Disordered" evidence="1">
    <location>
        <begin position="29"/>
        <end position="142"/>
    </location>
</feature>
<feature type="chain" id="PRO_5043428774" description="DUF7356 domain-containing protein" evidence="3">
    <location>
        <begin position="25"/>
        <end position="371"/>
    </location>
</feature>
<evidence type="ECO:0000256" key="1">
    <source>
        <dbReference type="SAM" id="MobiDB-lite"/>
    </source>
</evidence>
<comment type="caution">
    <text evidence="5">The sequence shown here is derived from an EMBL/GenBank/DDBJ whole genome shotgun (WGS) entry which is preliminary data.</text>
</comment>
<evidence type="ECO:0000313" key="5">
    <source>
        <dbReference type="EMBL" id="KAG9448308.1"/>
    </source>
</evidence>
<evidence type="ECO:0000256" key="3">
    <source>
        <dbReference type="SAM" id="SignalP"/>
    </source>
</evidence>